<organism evidence="9 10">
    <name type="scientific">Calycomorphotria hydatis</name>
    <dbReference type="NCBI Taxonomy" id="2528027"/>
    <lineage>
        <taxon>Bacteria</taxon>
        <taxon>Pseudomonadati</taxon>
        <taxon>Planctomycetota</taxon>
        <taxon>Planctomycetia</taxon>
        <taxon>Planctomycetales</taxon>
        <taxon>Planctomycetaceae</taxon>
        <taxon>Calycomorphotria</taxon>
    </lineage>
</organism>
<evidence type="ECO:0000256" key="2">
    <source>
        <dbReference type="ARBA" id="ARBA00005811"/>
    </source>
</evidence>
<evidence type="ECO:0000313" key="9">
    <source>
        <dbReference type="EMBL" id="QDT64459.1"/>
    </source>
</evidence>
<protein>
    <submittedName>
        <fullName evidence="9">Biopolymer transport protein ExbD</fullName>
    </submittedName>
</protein>
<keyword evidence="5 8" id="KW-1133">Transmembrane helix</keyword>
<dbReference type="AlphaFoldDB" id="A0A517T7V7"/>
<dbReference type="Pfam" id="PF02472">
    <property type="entry name" value="ExbD"/>
    <property type="match status" value="1"/>
</dbReference>
<evidence type="ECO:0000313" key="10">
    <source>
        <dbReference type="Proteomes" id="UP000319976"/>
    </source>
</evidence>
<proteinExistence type="inferred from homology"/>
<comment type="subcellular location">
    <subcellularLocation>
        <location evidence="1">Cell membrane</location>
        <topology evidence="1">Single-pass membrane protein</topology>
    </subcellularLocation>
    <subcellularLocation>
        <location evidence="7">Cell membrane</location>
        <topology evidence="7">Single-pass type II membrane protein</topology>
    </subcellularLocation>
</comment>
<evidence type="ECO:0000256" key="3">
    <source>
        <dbReference type="ARBA" id="ARBA00022475"/>
    </source>
</evidence>
<keyword evidence="10" id="KW-1185">Reference proteome</keyword>
<dbReference type="Gene3D" id="3.30.420.270">
    <property type="match status" value="1"/>
</dbReference>
<dbReference type="GO" id="GO:0015031">
    <property type="term" value="P:protein transport"/>
    <property type="evidence" value="ECO:0007669"/>
    <property type="project" value="UniProtKB-KW"/>
</dbReference>
<keyword evidence="6 8" id="KW-0472">Membrane</keyword>
<dbReference type="GO" id="GO:0005886">
    <property type="term" value="C:plasma membrane"/>
    <property type="evidence" value="ECO:0007669"/>
    <property type="project" value="UniProtKB-SubCell"/>
</dbReference>
<dbReference type="OrthoDB" id="292474at2"/>
<evidence type="ECO:0000256" key="7">
    <source>
        <dbReference type="RuleBase" id="RU003879"/>
    </source>
</evidence>
<gene>
    <name evidence="9" type="ORF">V22_16930</name>
</gene>
<accession>A0A517T7V7</accession>
<keyword evidence="3" id="KW-1003">Cell membrane</keyword>
<comment type="similarity">
    <text evidence="2 7">Belongs to the ExbD/TolR family.</text>
</comment>
<evidence type="ECO:0000256" key="4">
    <source>
        <dbReference type="ARBA" id="ARBA00022692"/>
    </source>
</evidence>
<dbReference type="InterPro" id="IPR003400">
    <property type="entry name" value="ExbD"/>
</dbReference>
<feature type="transmembrane region" description="Helical" evidence="8">
    <location>
        <begin position="78"/>
        <end position="100"/>
    </location>
</feature>
<dbReference type="EMBL" id="CP036316">
    <property type="protein sequence ID" value="QDT64459.1"/>
    <property type="molecule type" value="Genomic_DNA"/>
</dbReference>
<evidence type="ECO:0000256" key="1">
    <source>
        <dbReference type="ARBA" id="ARBA00004162"/>
    </source>
</evidence>
<dbReference type="PANTHER" id="PTHR30558">
    <property type="entry name" value="EXBD MEMBRANE COMPONENT OF PMF-DRIVEN MACROMOLECULE IMPORT SYSTEM"/>
    <property type="match status" value="1"/>
</dbReference>
<evidence type="ECO:0000256" key="6">
    <source>
        <dbReference type="ARBA" id="ARBA00023136"/>
    </source>
</evidence>
<dbReference type="KEGG" id="chya:V22_16930"/>
<dbReference type="Proteomes" id="UP000319976">
    <property type="component" value="Chromosome"/>
</dbReference>
<reference evidence="9 10" key="1">
    <citation type="submission" date="2019-02" db="EMBL/GenBank/DDBJ databases">
        <title>Deep-cultivation of Planctomycetes and their phenomic and genomic characterization uncovers novel biology.</title>
        <authorList>
            <person name="Wiegand S."/>
            <person name="Jogler M."/>
            <person name="Boedeker C."/>
            <person name="Pinto D."/>
            <person name="Vollmers J."/>
            <person name="Rivas-Marin E."/>
            <person name="Kohn T."/>
            <person name="Peeters S.H."/>
            <person name="Heuer A."/>
            <person name="Rast P."/>
            <person name="Oberbeckmann S."/>
            <person name="Bunk B."/>
            <person name="Jeske O."/>
            <person name="Meyerdierks A."/>
            <person name="Storesund J.E."/>
            <person name="Kallscheuer N."/>
            <person name="Luecker S."/>
            <person name="Lage O.M."/>
            <person name="Pohl T."/>
            <person name="Merkel B.J."/>
            <person name="Hornburger P."/>
            <person name="Mueller R.-W."/>
            <person name="Bruemmer F."/>
            <person name="Labrenz M."/>
            <person name="Spormann A.M."/>
            <person name="Op den Camp H."/>
            <person name="Overmann J."/>
            <person name="Amann R."/>
            <person name="Jetten M.S.M."/>
            <person name="Mascher T."/>
            <person name="Medema M.H."/>
            <person name="Devos D.P."/>
            <person name="Kaster A.-K."/>
            <person name="Ovreas L."/>
            <person name="Rohde M."/>
            <person name="Galperin M.Y."/>
            <person name="Jogler C."/>
        </authorList>
    </citation>
    <scope>NUCLEOTIDE SEQUENCE [LARGE SCALE GENOMIC DNA]</scope>
    <source>
        <strain evidence="9 10">V22</strain>
    </source>
</reference>
<evidence type="ECO:0000256" key="8">
    <source>
        <dbReference type="SAM" id="Phobius"/>
    </source>
</evidence>
<dbReference type="GO" id="GO:0022857">
    <property type="term" value="F:transmembrane transporter activity"/>
    <property type="evidence" value="ECO:0007669"/>
    <property type="project" value="InterPro"/>
</dbReference>
<name>A0A517T7V7_9PLAN</name>
<keyword evidence="7" id="KW-0813">Transport</keyword>
<dbReference type="RefSeq" id="WP_145261640.1">
    <property type="nucleotide sequence ID" value="NZ_CP036316.1"/>
</dbReference>
<dbReference type="PANTHER" id="PTHR30558:SF3">
    <property type="entry name" value="BIOPOLYMER TRANSPORT PROTEIN EXBD-RELATED"/>
    <property type="match status" value="1"/>
</dbReference>
<keyword evidence="4 7" id="KW-0812">Transmembrane</keyword>
<sequence>MATAVTKFRCGTCGEVLGLPGETASKVVRCGKCHAVLEVPEQARVNQRRRKAQAAVGDADEVGFQLRNRRGDDEDMDLTPMVDVTFLLLIFFMITASFSLQKALEIPTPDPPNEGAAQTLTIDDLEDTSVIVRIEADGKIYVDDELLPNQDALIDRLNTIMRDDRKTDMVIEAANEVPLRTVVFVYDAGNEIDMQRIRLASPPEEG</sequence>
<evidence type="ECO:0000256" key="5">
    <source>
        <dbReference type="ARBA" id="ARBA00022989"/>
    </source>
</evidence>
<keyword evidence="7" id="KW-0653">Protein transport</keyword>